<protein>
    <submittedName>
        <fullName evidence="1">Small auxin-up RNA protein</fullName>
    </submittedName>
</protein>
<name>A0ACB7UWI3_DIOAL</name>
<dbReference type="EMBL" id="CM037023">
    <property type="protein sequence ID" value="KAH7665163.1"/>
    <property type="molecule type" value="Genomic_DNA"/>
</dbReference>
<proteinExistence type="predicted"/>
<dbReference type="Proteomes" id="UP000827976">
    <property type="component" value="Chromosome 13"/>
</dbReference>
<keyword evidence="2" id="KW-1185">Reference proteome</keyword>
<accession>A0ACB7UWI3</accession>
<evidence type="ECO:0000313" key="1">
    <source>
        <dbReference type="EMBL" id="KAH7665163.1"/>
    </source>
</evidence>
<organism evidence="1 2">
    <name type="scientific">Dioscorea alata</name>
    <name type="common">Purple yam</name>
    <dbReference type="NCBI Taxonomy" id="55571"/>
    <lineage>
        <taxon>Eukaryota</taxon>
        <taxon>Viridiplantae</taxon>
        <taxon>Streptophyta</taxon>
        <taxon>Embryophyta</taxon>
        <taxon>Tracheophyta</taxon>
        <taxon>Spermatophyta</taxon>
        <taxon>Magnoliopsida</taxon>
        <taxon>Liliopsida</taxon>
        <taxon>Dioscoreales</taxon>
        <taxon>Dioscoreaceae</taxon>
        <taxon>Dioscorea</taxon>
    </lineage>
</organism>
<sequence length="108" mass="12552">MTSIMKRLTWNRRATNLRRGNVKIHVGKKVVHKIEMNANILNHPLVGELLRESVEEFGYSYSGALRIACEKNVFLHLVSLLESGRPEVHYMELQDLMRKFSDGEKMKL</sequence>
<gene>
    <name evidence="1" type="ORF">IHE45_13G014300</name>
</gene>
<comment type="caution">
    <text evidence="1">The sequence shown here is derived from an EMBL/GenBank/DDBJ whole genome shotgun (WGS) entry which is preliminary data.</text>
</comment>
<reference evidence="2" key="1">
    <citation type="journal article" date="2022" name="Nat. Commun.">
        <title>Chromosome evolution and the genetic basis of agronomically important traits in greater yam.</title>
        <authorList>
            <person name="Bredeson J.V."/>
            <person name="Lyons J.B."/>
            <person name="Oniyinde I.O."/>
            <person name="Okereke N.R."/>
            <person name="Kolade O."/>
            <person name="Nnabue I."/>
            <person name="Nwadili C.O."/>
            <person name="Hribova E."/>
            <person name="Parker M."/>
            <person name="Nwogha J."/>
            <person name="Shu S."/>
            <person name="Carlson J."/>
            <person name="Kariba R."/>
            <person name="Muthemba S."/>
            <person name="Knop K."/>
            <person name="Barton G.J."/>
            <person name="Sherwood A.V."/>
            <person name="Lopez-Montes A."/>
            <person name="Asiedu R."/>
            <person name="Jamnadass R."/>
            <person name="Muchugi A."/>
            <person name="Goodstein D."/>
            <person name="Egesi C.N."/>
            <person name="Featherston J."/>
            <person name="Asfaw A."/>
            <person name="Simpson G.G."/>
            <person name="Dolezel J."/>
            <person name="Hendre P.S."/>
            <person name="Van Deynze A."/>
            <person name="Kumar P.L."/>
            <person name="Obidiegwu J.E."/>
            <person name="Bhattacharjee R."/>
            <person name="Rokhsar D.S."/>
        </authorList>
    </citation>
    <scope>NUCLEOTIDE SEQUENCE [LARGE SCALE GENOMIC DNA]</scope>
    <source>
        <strain evidence="2">cv. TDa95/00328</strain>
    </source>
</reference>
<evidence type="ECO:0000313" key="2">
    <source>
        <dbReference type="Proteomes" id="UP000827976"/>
    </source>
</evidence>